<dbReference type="InterPro" id="IPR018060">
    <property type="entry name" value="HTH_AraC"/>
</dbReference>
<evidence type="ECO:0000313" key="8">
    <source>
        <dbReference type="Proteomes" id="UP000282529"/>
    </source>
</evidence>
<keyword evidence="8" id="KW-1185">Reference proteome</keyword>
<dbReference type="InterPro" id="IPR001789">
    <property type="entry name" value="Sig_transdc_resp-reg_receiver"/>
</dbReference>
<dbReference type="Pfam" id="PF00072">
    <property type="entry name" value="Response_reg"/>
    <property type="match status" value="1"/>
</dbReference>
<dbReference type="GO" id="GO:0043565">
    <property type="term" value="F:sequence-specific DNA binding"/>
    <property type="evidence" value="ECO:0007669"/>
    <property type="project" value="InterPro"/>
</dbReference>
<comment type="caution">
    <text evidence="7">The sequence shown here is derived from an EMBL/GenBank/DDBJ whole genome shotgun (WGS) entry which is preliminary data.</text>
</comment>
<dbReference type="Proteomes" id="UP000282529">
    <property type="component" value="Unassembled WGS sequence"/>
</dbReference>
<dbReference type="PANTHER" id="PTHR43280">
    <property type="entry name" value="ARAC-FAMILY TRANSCRIPTIONAL REGULATOR"/>
    <property type="match status" value="1"/>
</dbReference>
<dbReference type="Pfam" id="PF12833">
    <property type="entry name" value="HTH_18"/>
    <property type="match status" value="1"/>
</dbReference>
<gene>
    <name evidence="7" type="ORF">EH198_19065</name>
</gene>
<evidence type="ECO:0000313" key="7">
    <source>
        <dbReference type="EMBL" id="RQW09575.1"/>
    </source>
</evidence>
<evidence type="ECO:0000256" key="4">
    <source>
        <dbReference type="PROSITE-ProRule" id="PRU00169"/>
    </source>
</evidence>
<evidence type="ECO:0000259" key="6">
    <source>
        <dbReference type="PROSITE" id="PS50110"/>
    </source>
</evidence>
<dbReference type="SUPFAM" id="SSF52172">
    <property type="entry name" value="CheY-like"/>
    <property type="match status" value="1"/>
</dbReference>
<keyword evidence="2" id="KW-0238">DNA-binding</keyword>
<dbReference type="GO" id="GO:0003700">
    <property type="term" value="F:DNA-binding transcription factor activity"/>
    <property type="evidence" value="ECO:0007669"/>
    <property type="project" value="InterPro"/>
</dbReference>
<keyword evidence="4" id="KW-0597">Phosphoprotein</keyword>
<dbReference type="PRINTS" id="PR00032">
    <property type="entry name" value="HTHARAC"/>
</dbReference>
<dbReference type="PROSITE" id="PS00041">
    <property type="entry name" value="HTH_ARAC_FAMILY_1"/>
    <property type="match status" value="1"/>
</dbReference>
<accession>A0A3N9P143</accession>
<dbReference type="OrthoDB" id="342399at2"/>
<feature type="domain" description="Response regulatory" evidence="6">
    <location>
        <begin position="3"/>
        <end position="120"/>
    </location>
</feature>
<keyword evidence="3" id="KW-0804">Transcription</keyword>
<dbReference type="GO" id="GO:0000160">
    <property type="term" value="P:phosphorelay signal transduction system"/>
    <property type="evidence" value="ECO:0007669"/>
    <property type="project" value="InterPro"/>
</dbReference>
<reference evidence="7 8" key="1">
    <citation type="submission" date="2018-11" db="EMBL/GenBank/DDBJ databases">
        <title>Genome sequence of strain 7197.</title>
        <authorList>
            <person name="Gao J."/>
            <person name="Sun J."/>
        </authorList>
    </citation>
    <scope>NUCLEOTIDE SEQUENCE [LARGE SCALE GENOMIC DNA]</scope>
    <source>
        <strain evidence="7 8">7197</strain>
    </source>
</reference>
<evidence type="ECO:0000256" key="3">
    <source>
        <dbReference type="ARBA" id="ARBA00023163"/>
    </source>
</evidence>
<dbReference type="PROSITE" id="PS50110">
    <property type="entry name" value="RESPONSE_REGULATORY"/>
    <property type="match status" value="1"/>
</dbReference>
<dbReference type="Gene3D" id="3.40.50.2300">
    <property type="match status" value="1"/>
</dbReference>
<dbReference type="Gene3D" id="1.10.10.60">
    <property type="entry name" value="Homeodomain-like"/>
    <property type="match status" value="2"/>
</dbReference>
<proteinExistence type="predicted"/>
<keyword evidence="1" id="KW-0805">Transcription regulation</keyword>
<evidence type="ECO:0000259" key="5">
    <source>
        <dbReference type="PROSITE" id="PS01124"/>
    </source>
</evidence>
<protein>
    <submittedName>
        <fullName evidence="7">Response regulator</fullName>
    </submittedName>
</protein>
<dbReference type="RefSeq" id="WP_124697105.1">
    <property type="nucleotide sequence ID" value="NZ_JBHUFE010000019.1"/>
</dbReference>
<feature type="modified residue" description="4-aspartylphosphate" evidence="4">
    <location>
        <position position="55"/>
    </location>
</feature>
<dbReference type="InterPro" id="IPR009057">
    <property type="entry name" value="Homeodomain-like_sf"/>
</dbReference>
<evidence type="ECO:0000256" key="2">
    <source>
        <dbReference type="ARBA" id="ARBA00023125"/>
    </source>
</evidence>
<dbReference type="SUPFAM" id="SSF46689">
    <property type="entry name" value="Homeodomain-like"/>
    <property type="match status" value="2"/>
</dbReference>
<organism evidence="7 8">
    <name type="scientific">Paenibacillus rhizophilus</name>
    <dbReference type="NCBI Taxonomy" id="1850366"/>
    <lineage>
        <taxon>Bacteria</taxon>
        <taxon>Bacillati</taxon>
        <taxon>Bacillota</taxon>
        <taxon>Bacilli</taxon>
        <taxon>Bacillales</taxon>
        <taxon>Paenibacillaceae</taxon>
        <taxon>Paenibacillus</taxon>
    </lineage>
</organism>
<feature type="domain" description="HTH araC/xylS-type" evidence="5">
    <location>
        <begin position="417"/>
        <end position="515"/>
    </location>
</feature>
<dbReference type="PANTHER" id="PTHR43280:SF28">
    <property type="entry name" value="HTH-TYPE TRANSCRIPTIONAL ACTIVATOR RHAS"/>
    <property type="match status" value="1"/>
</dbReference>
<name>A0A3N9P143_9BACL</name>
<dbReference type="EMBL" id="RQPI01000013">
    <property type="protein sequence ID" value="RQW09575.1"/>
    <property type="molecule type" value="Genomic_DNA"/>
</dbReference>
<dbReference type="SMART" id="SM00448">
    <property type="entry name" value="REC"/>
    <property type="match status" value="1"/>
</dbReference>
<dbReference type="InterPro" id="IPR020449">
    <property type="entry name" value="Tscrpt_reg_AraC-type_HTH"/>
</dbReference>
<dbReference type="PROSITE" id="PS01124">
    <property type="entry name" value="HTH_ARAC_FAMILY_2"/>
    <property type="match status" value="1"/>
</dbReference>
<evidence type="ECO:0000256" key="1">
    <source>
        <dbReference type="ARBA" id="ARBA00023015"/>
    </source>
</evidence>
<dbReference type="CDD" id="cd17536">
    <property type="entry name" value="REC_YesN-like"/>
    <property type="match status" value="1"/>
</dbReference>
<dbReference type="InterPro" id="IPR018062">
    <property type="entry name" value="HTH_AraC-typ_CS"/>
</dbReference>
<dbReference type="InterPro" id="IPR011006">
    <property type="entry name" value="CheY-like_superfamily"/>
</dbReference>
<sequence length="544" mass="62176">MYRVLIVDDEPITRNGIEAFIDWEKEGLSVEASCANGAAALTVLENRPIDILITDIQMPLMNGIELMKQAFQLYPWLKVIMISSYSDFEYVKEGLKLGAVDYLLKSALEPAELLAVVHRCISMLKDERRKEVEFQEGAIYRERKSTEQDIKRLIVQEQEFLPLIDWAPAWFQQRYACVYLILDGAGELKGNYGHLYVQLLLEDLQELFYRQIDEGAAMLMGESGMFLVFPDNVGDAELRIRYWKQTVEMELELSISAGFTIEQGICRLLNGLAGSRMACQRRFLEGLGGIYVWEGSTENKGTAQVSTIESELPDWKSFFEIIRNGDPISSAMENAMQRWKGMWLNPEQVKHEANELFTGIYEQQAVTGLPLSELLDLLERTETLDQILSILKHGLEDIGKTFIPRLADKGNGGELIAKALEYITNHYSENLTLQIVADTVYLSKNYFSLLFKKQTGQNFIDYLIELRIREAKRLLAEEDVRISDISEIAGFNDVNYFRKLFKKMTGLTPLEYRERHQGAGSQLEQVTKQFGEQTAVNEVSLEVK</sequence>
<dbReference type="AlphaFoldDB" id="A0A3N9P143"/>
<dbReference type="SMART" id="SM00342">
    <property type="entry name" value="HTH_ARAC"/>
    <property type="match status" value="1"/>
</dbReference>